<reference evidence="3" key="1">
    <citation type="submission" date="2015-10" db="EMBL/GenBank/DDBJ databases">
        <authorList>
            <person name="Gilbert D.G."/>
        </authorList>
    </citation>
    <scope>NUCLEOTIDE SEQUENCE</scope>
</reference>
<feature type="domain" description="DUF5916" evidence="2">
    <location>
        <begin position="233"/>
        <end position="335"/>
    </location>
</feature>
<dbReference type="InterPro" id="IPR010502">
    <property type="entry name" value="Carb-bd_dom_fam9"/>
</dbReference>
<evidence type="ECO:0000313" key="3">
    <source>
        <dbReference type="EMBL" id="CUV08405.1"/>
    </source>
</evidence>
<evidence type="ECO:0000259" key="2">
    <source>
        <dbReference type="Pfam" id="PF19313"/>
    </source>
</evidence>
<dbReference type="Pfam" id="PF19313">
    <property type="entry name" value="DUF5916"/>
    <property type="match status" value="2"/>
</dbReference>
<dbReference type="SUPFAM" id="SSF49344">
    <property type="entry name" value="CBD9-like"/>
    <property type="match status" value="1"/>
</dbReference>
<dbReference type="GO" id="GO:0030246">
    <property type="term" value="F:carbohydrate binding"/>
    <property type="evidence" value="ECO:0007669"/>
    <property type="project" value="InterPro"/>
</dbReference>
<feature type="domain" description="DUF5916" evidence="2">
    <location>
        <begin position="364"/>
        <end position="628"/>
    </location>
</feature>
<organism evidence="3">
    <name type="scientific">hydrothermal vent metagenome</name>
    <dbReference type="NCBI Taxonomy" id="652676"/>
    <lineage>
        <taxon>unclassified sequences</taxon>
        <taxon>metagenomes</taxon>
        <taxon>ecological metagenomes</taxon>
    </lineage>
</organism>
<dbReference type="CDD" id="cd09618">
    <property type="entry name" value="CBM9_like_2"/>
    <property type="match status" value="1"/>
</dbReference>
<sequence>MKRLYILIGLSLLQAQSEPINRANFRIDIAATNEEIVIDGERNETVWKNAATAKDFFRITPIDTGLATARTEVQLTYNEDYLFAVIICYDTVLGKRPVESLRRDFSFPKNDNFIIFMDTYNDQTNGFAFGVSAAGAQWDGIQADGGDVSLDWDCKWFSAVKEHDDHWVAEFAIPFRSIRYQEGVDEWGINFSRFSLLQNEKSAWAPVPRQFKSSTLAFTGTLQWDKPPPELGTRFSIIPFLSGQGSEEIDAGTPPDNDANSGLDAKVTLSTSLNLDLTINPDFSQVEVDQQRTNLDRFELFFPEKRQFFLENSDLFASLGNRNIRPFFSRRIGLSSPVRGGARLSGKLGSNYRLGIMSMQTDANEETPASNFTVATLQRKILTRSSLSIFLVNKESDLQENANGSENSYNRVGGIDFNLASADNLWTGKTFFHQAIYKNAGDNAFAAATSIKYNNGIISAHMGYSFVGADFQADVGFVKRTGFHRFRPHLEYKFYPNEGKILNHGPTFKFDNVLDEDFKTMDRELELKYIINYINRSKLSAELERGFVKLRAPFDPTNTGGDTLATGSAYNWNEFSVKYESDARKTLNFTSNIRHGGYYNGNKFSLNGTINYRVQPYVNLSISTTYDKIDLPEPFESMAFLLIGPRLDLTFTNKLFLTTFVQYNDQADNVNVNLRFQWRFAPVSDLFIVYTNNSYPNDFRTKDKALVAKISYWFN</sequence>
<evidence type="ECO:0000259" key="1">
    <source>
        <dbReference type="Pfam" id="PF06452"/>
    </source>
</evidence>
<dbReference type="EMBL" id="FAXC01000062">
    <property type="protein sequence ID" value="CUV08405.1"/>
    <property type="molecule type" value="Genomic_DNA"/>
</dbReference>
<dbReference type="GO" id="GO:0004553">
    <property type="term" value="F:hydrolase activity, hydrolyzing O-glycosyl compounds"/>
    <property type="evidence" value="ECO:0007669"/>
    <property type="project" value="InterPro"/>
</dbReference>
<accession>A0A160VDE1</accession>
<dbReference type="AlphaFoldDB" id="A0A160VDE1"/>
<protein>
    <submittedName>
        <fullName evidence="3">Uncharacterized protein</fullName>
    </submittedName>
</protein>
<gene>
    <name evidence="3" type="ORF">MGWOODY_Mmi547</name>
</gene>
<dbReference type="Gene3D" id="2.60.40.1190">
    <property type="match status" value="1"/>
</dbReference>
<name>A0A160VDE1_9ZZZZ</name>
<proteinExistence type="predicted"/>
<feature type="domain" description="Carbohydrate-binding" evidence="1">
    <location>
        <begin position="38"/>
        <end position="192"/>
    </location>
</feature>
<dbReference type="Pfam" id="PF06452">
    <property type="entry name" value="CBM9_1"/>
    <property type="match status" value="1"/>
</dbReference>
<dbReference type="GO" id="GO:0016052">
    <property type="term" value="P:carbohydrate catabolic process"/>
    <property type="evidence" value="ECO:0007669"/>
    <property type="project" value="InterPro"/>
</dbReference>
<dbReference type="InterPro" id="IPR045670">
    <property type="entry name" value="DUF5916"/>
</dbReference>